<protein>
    <recommendedName>
        <fullName evidence="1 7">Transcriptional regulator MraZ</fullName>
    </recommendedName>
</protein>
<proteinExistence type="inferred from homology"/>
<dbReference type="Proteomes" id="UP000502118">
    <property type="component" value="Chromosome"/>
</dbReference>
<dbReference type="RefSeq" id="WP_171112598.1">
    <property type="nucleotide sequence ID" value="NZ_CP053097.1"/>
</dbReference>
<comment type="subunit">
    <text evidence="7">Forms oligomers.</text>
</comment>
<dbReference type="InterPro" id="IPR020603">
    <property type="entry name" value="MraZ_dom"/>
</dbReference>
<evidence type="ECO:0000256" key="7">
    <source>
        <dbReference type="HAMAP-Rule" id="MF_01008"/>
    </source>
</evidence>
<keyword evidence="2 7" id="KW-0963">Cytoplasm</keyword>
<keyword evidence="5 7" id="KW-0238">DNA-binding</keyword>
<dbReference type="CDD" id="cd16321">
    <property type="entry name" value="MraZ_C"/>
    <property type="match status" value="1"/>
</dbReference>
<dbReference type="GO" id="GO:0000976">
    <property type="term" value="F:transcription cis-regulatory region binding"/>
    <property type="evidence" value="ECO:0007669"/>
    <property type="project" value="TreeGrafter"/>
</dbReference>
<evidence type="ECO:0000256" key="2">
    <source>
        <dbReference type="ARBA" id="ARBA00022490"/>
    </source>
</evidence>
<dbReference type="SUPFAM" id="SSF89447">
    <property type="entry name" value="AbrB/MazE/MraZ-like"/>
    <property type="match status" value="1"/>
</dbReference>
<comment type="similarity">
    <text evidence="7">Belongs to the MraZ family.</text>
</comment>
<name>A0A6M4JAH0_9MOLU</name>
<evidence type="ECO:0000256" key="6">
    <source>
        <dbReference type="ARBA" id="ARBA00023163"/>
    </source>
</evidence>
<dbReference type="GO" id="GO:0005737">
    <property type="term" value="C:cytoplasm"/>
    <property type="evidence" value="ECO:0007669"/>
    <property type="project" value="UniProtKB-UniRule"/>
</dbReference>
<reference evidence="9 10" key="1">
    <citation type="submission" date="2020-05" db="EMBL/GenBank/DDBJ databases">
        <title>Novel Mycoplasma species detected in Mirounga angustirostris (northern elephant seal) from the USA.</title>
        <authorList>
            <person name="Volokhov D.V."/>
        </authorList>
    </citation>
    <scope>NUCLEOTIDE SEQUENCE [LARGE SCALE GENOMIC DNA]</scope>
    <source>
        <strain evidence="9 10">Mirounga ES2806-NAS</strain>
    </source>
</reference>
<dbReference type="HAMAP" id="MF_01008">
    <property type="entry name" value="MraZ"/>
    <property type="match status" value="1"/>
</dbReference>
<dbReference type="InterPro" id="IPR035642">
    <property type="entry name" value="MraZ_N"/>
</dbReference>
<dbReference type="KEGG" id="mmio:HLA92_00850"/>
<dbReference type="EMBL" id="CP053097">
    <property type="protein sequence ID" value="QJR43994.1"/>
    <property type="molecule type" value="Genomic_DNA"/>
</dbReference>
<keyword evidence="4 7" id="KW-0805">Transcription regulation</keyword>
<dbReference type="PANTHER" id="PTHR34701:SF1">
    <property type="entry name" value="TRANSCRIPTIONAL REGULATOR MRAZ"/>
    <property type="match status" value="1"/>
</dbReference>
<dbReference type="Gene3D" id="3.40.1550.20">
    <property type="entry name" value="Transcriptional regulator MraZ domain"/>
    <property type="match status" value="1"/>
</dbReference>
<dbReference type="GO" id="GO:2000143">
    <property type="term" value="P:negative regulation of DNA-templated transcription initiation"/>
    <property type="evidence" value="ECO:0007669"/>
    <property type="project" value="TreeGrafter"/>
</dbReference>
<dbReference type="AlphaFoldDB" id="A0A6M4JAH0"/>
<evidence type="ECO:0000313" key="10">
    <source>
        <dbReference type="Proteomes" id="UP000502118"/>
    </source>
</evidence>
<dbReference type="InterPro" id="IPR007159">
    <property type="entry name" value="SpoVT-AbrB_dom"/>
</dbReference>
<comment type="subcellular location">
    <subcellularLocation>
        <location evidence="7">Cytoplasm</location>
        <location evidence="7">Nucleoid</location>
    </subcellularLocation>
</comment>
<dbReference type="CDD" id="cd16320">
    <property type="entry name" value="MraZ_N"/>
    <property type="match status" value="1"/>
</dbReference>
<gene>
    <name evidence="7 9" type="primary">mraZ</name>
    <name evidence="9" type="ORF">HLA92_00850</name>
</gene>
<evidence type="ECO:0000259" key="8">
    <source>
        <dbReference type="PROSITE" id="PS51740"/>
    </source>
</evidence>
<dbReference type="Pfam" id="PF02381">
    <property type="entry name" value="MraZ"/>
    <property type="match status" value="2"/>
</dbReference>
<feature type="domain" description="SpoVT-AbrB" evidence="8">
    <location>
        <begin position="4"/>
        <end position="46"/>
    </location>
</feature>
<dbReference type="InterPro" id="IPR035644">
    <property type="entry name" value="MraZ_C"/>
</dbReference>
<keyword evidence="3" id="KW-0677">Repeat</keyword>
<evidence type="ECO:0000256" key="5">
    <source>
        <dbReference type="ARBA" id="ARBA00023125"/>
    </source>
</evidence>
<dbReference type="InterPro" id="IPR037914">
    <property type="entry name" value="SpoVT-AbrB_sf"/>
</dbReference>
<sequence length="146" mass="17056">MYGNYERALDDKNRIVIPAKFREELGDTFFITFGLDNSLTLRSQEEFNKLTKKLADNNMLDKNMRLFNRFILSNTEEIKLDKTGRFVIPPRFLERAAIKKDIIFIGIGNVSEIFAKEIYQQDIKSFDETEQFDNLAQLLFESGAKL</sequence>
<evidence type="ECO:0000256" key="1">
    <source>
        <dbReference type="ARBA" id="ARBA00013860"/>
    </source>
</evidence>
<dbReference type="GO" id="GO:0009295">
    <property type="term" value="C:nucleoid"/>
    <property type="evidence" value="ECO:0007669"/>
    <property type="project" value="UniProtKB-SubCell"/>
</dbReference>
<dbReference type="InterPro" id="IPR003444">
    <property type="entry name" value="MraZ"/>
</dbReference>
<organism evidence="9 10">
    <name type="scientific">Mycoplasma miroungirhinis</name>
    <dbReference type="NCBI Taxonomy" id="754516"/>
    <lineage>
        <taxon>Bacteria</taxon>
        <taxon>Bacillati</taxon>
        <taxon>Mycoplasmatota</taxon>
        <taxon>Mollicutes</taxon>
        <taxon>Mycoplasmataceae</taxon>
        <taxon>Mycoplasma</taxon>
    </lineage>
</organism>
<dbReference type="PROSITE" id="PS51740">
    <property type="entry name" value="SPOVT_ABRB"/>
    <property type="match status" value="2"/>
</dbReference>
<keyword evidence="6 7" id="KW-0804">Transcription</keyword>
<evidence type="ECO:0000256" key="4">
    <source>
        <dbReference type="ARBA" id="ARBA00023015"/>
    </source>
</evidence>
<dbReference type="NCBIfam" id="TIGR00242">
    <property type="entry name" value="division/cell wall cluster transcriptional repressor MraZ"/>
    <property type="match status" value="1"/>
</dbReference>
<evidence type="ECO:0000256" key="3">
    <source>
        <dbReference type="ARBA" id="ARBA00022737"/>
    </source>
</evidence>
<dbReference type="InterPro" id="IPR038619">
    <property type="entry name" value="MraZ_sf"/>
</dbReference>
<accession>A0A6M4JAH0</accession>
<feature type="domain" description="SpoVT-AbrB" evidence="8">
    <location>
        <begin position="75"/>
        <end position="118"/>
    </location>
</feature>
<dbReference type="GO" id="GO:0003700">
    <property type="term" value="F:DNA-binding transcription factor activity"/>
    <property type="evidence" value="ECO:0007669"/>
    <property type="project" value="UniProtKB-UniRule"/>
</dbReference>
<dbReference type="PANTHER" id="PTHR34701">
    <property type="entry name" value="TRANSCRIPTIONAL REGULATOR MRAZ"/>
    <property type="match status" value="1"/>
</dbReference>
<keyword evidence="10" id="KW-1185">Reference proteome</keyword>
<evidence type="ECO:0000313" key="9">
    <source>
        <dbReference type="EMBL" id="QJR43994.1"/>
    </source>
</evidence>